<comment type="subunit">
    <text evidence="2">Homotetramer.</text>
</comment>
<name>A0A195CV70_9HYME</name>
<gene>
    <name evidence="5" type="ORF">ALC62_04828</name>
</gene>
<evidence type="ECO:0000313" key="5">
    <source>
        <dbReference type="EMBL" id="KYN04064.1"/>
    </source>
</evidence>
<proteinExistence type="inferred from homology"/>
<reference evidence="5 6" key="1">
    <citation type="submission" date="2016-03" db="EMBL/GenBank/DDBJ databases">
        <title>Cyphomyrmex costatus WGS genome.</title>
        <authorList>
            <person name="Nygaard S."/>
            <person name="Hu H."/>
            <person name="Boomsma J."/>
            <person name="Zhang G."/>
        </authorList>
    </citation>
    <scope>NUCLEOTIDE SEQUENCE [LARGE SCALE GENOMIC DNA]</scope>
    <source>
        <strain evidence="5">MS0001</strain>
        <tissue evidence="5">Whole body</tissue>
    </source>
</reference>
<evidence type="ECO:0000256" key="4">
    <source>
        <dbReference type="ARBA" id="ARBA00023002"/>
    </source>
</evidence>
<dbReference type="PANTHER" id="PTHR44252">
    <property type="entry name" value="D-ERYTHRULOSE REDUCTASE"/>
    <property type="match status" value="1"/>
</dbReference>
<dbReference type="InterPro" id="IPR036291">
    <property type="entry name" value="NAD(P)-bd_dom_sf"/>
</dbReference>
<evidence type="ECO:0000256" key="1">
    <source>
        <dbReference type="ARBA" id="ARBA00006484"/>
    </source>
</evidence>
<dbReference type="InterPro" id="IPR002347">
    <property type="entry name" value="SDR_fam"/>
</dbReference>
<dbReference type="GO" id="GO:0006006">
    <property type="term" value="P:glucose metabolic process"/>
    <property type="evidence" value="ECO:0007669"/>
    <property type="project" value="TreeGrafter"/>
</dbReference>
<evidence type="ECO:0000313" key="6">
    <source>
        <dbReference type="Proteomes" id="UP000078542"/>
    </source>
</evidence>
<dbReference type="GO" id="GO:0005997">
    <property type="term" value="P:xylulose metabolic process"/>
    <property type="evidence" value="ECO:0007669"/>
    <property type="project" value="TreeGrafter"/>
</dbReference>
<dbReference type="EMBL" id="KQ977279">
    <property type="protein sequence ID" value="KYN04064.1"/>
    <property type="molecule type" value="Genomic_DNA"/>
</dbReference>
<dbReference type="GO" id="GO:0004090">
    <property type="term" value="F:carbonyl reductase (NADPH) activity"/>
    <property type="evidence" value="ECO:0007669"/>
    <property type="project" value="TreeGrafter"/>
</dbReference>
<comment type="similarity">
    <text evidence="1">Belongs to the short-chain dehydrogenases/reductases (SDR) family.</text>
</comment>
<dbReference type="PROSITE" id="PS00061">
    <property type="entry name" value="ADH_SHORT"/>
    <property type="match status" value="1"/>
</dbReference>
<dbReference type="PRINTS" id="PR00081">
    <property type="entry name" value="GDHRDH"/>
</dbReference>
<dbReference type="PRINTS" id="PR00080">
    <property type="entry name" value="SDRFAMILY"/>
</dbReference>
<sequence>MIKLKSGGSIVNVSSQAAQAALKDHAVYCMSKAALDMLTKTMALELGPHNIRVNSVGPTVVMTEMGKLGWSDPQKAQSMINKIPLGRFAGMFLGYFFIEI</sequence>
<dbReference type="SUPFAM" id="SSF51735">
    <property type="entry name" value="NAD(P)-binding Rossmann-fold domains"/>
    <property type="match status" value="1"/>
</dbReference>
<dbReference type="InterPro" id="IPR051737">
    <property type="entry name" value="L-xylulose/Carbonyl_redctase"/>
</dbReference>
<evidence type="ECO:0000256" key="3">
    <source>
        <dbReference type="ARBA" id="ARBA00022857"/>
    </source>
</evidence>
<keyword evidence="6" id="KW-1185">Reference proteome</keyword>
<accession>A0A195CV70</accession>
<protein>
    <submittedName>
        <fullName evidence="5">D-erythrulose reductase</fullName>
    </submittedName>
</protein>
<dbReference type="Gene3D" id="3.40.50.720">
    <property type="entry name" value="NAD(P)-binding Rossmann-like Domain"/>
    <property type="match status" value="1"/>
</dbReference>
<keyword evidence="4" id="KW-0560">Oxidoreductase</keyword>
<dbReference type="AlphaFoldDB" id="A0A195CV70"/>
<dbReference type="InterPro" id="IPR020904">
    <property type="entry name" value="Sc_DH/Rdtase_CS"/>
</dbReference>
<dbReference type="PANTHER" id="PTHR44252:SF3">
    <property type="entry name" value="D-ERYTHRULOSE REDUCTASE-RELATED"/>
    <property type="match status" value="1"/>
</dbReference>
<organism evidence="5 6">
    <name type="scientific">Cyphomyrmex costatus</name>
    <dbReference type="NCBI Taxonomy" id="456900"/>
    <lineage>
        <taxon>Eukaryota</taxon>
        <taxon>Metazoa</taxon>
        <taxon>Ecdysozoa</taxon>
        <taxon>Arthropoda</taxon>
        <taxon>Hexapoda</taxon>
        <taxon>Insecta</taxon>
        <taxon>Pterygota</taxon>
        <taxon>Neoptera</taxon>
        <taxon>Endopterygota</taxon>
        <taxon>Hymenoptera</taxon>
        <taxon>Apocrita</taxon>
        <taxon>Aculeata</taxon>
        <taxon>Formicoidea</taxon>
        <taxon>Formicidae</taxon>
        <taxon>Myrmicinae</taxon>
        <taxon>Cyphomyrmex</taxon>
    </lineage>
</organism>
<keyword evidence="3" id="KW-0521">NADP</keyword>
<dbReference type="Pfam" id="PF13561">
    <property type="entry name" value="adh_short_C2"/>
    <property type="match status" value="1"/>
</dbReference>
<evidence type="ECO:0000256" key="2">
    <source>
        <dbReference type="ARBA" id="ARBA00011881"/>
    </source>
</evidence>
<dbReference type="Proteomes" id="UP000078542">
    <property type="component" value="Unassembled WGS sequence"/>
</dbReference>
<dbReference type="GO" id="GO:0050038">
    <property type="term" value="F:L-xylulose reductase (NADPH) activity"/>
    <property type="evidence" value="ECO:0007669"/>
    <property type="project" value="TreeGrafter"/>
</dbReference>
<dbReference type="STRING" id="456900.A0A195CV70"/>